<evidence type="ECO:0000256" key="3">
    <source>
        <dbReference type="ARBA" id="ARBA00022452"/>
    </source>
</evidence>
<dbReference type="InterPro" id="IPR037066">
    <property type="entry name" value="Plug_dom_sf"/>
</dbReference>
<dbReference type="RefSeq" id="WP_243518684.1">
    <property type="nucleotide sequence ID" value="NZ_CP094534.1"/>
</dbReference>
<reference evidence="10 11" key="1">
    <citation type="submission" date="2022-03" db="EMBL/GenBank/DDBJ databases">
        <title>Hymenobactersp. isolated from the air.</title>
        <authorList>
            <person name="Won M."/>
            <person name="Kwon S.-W."/>
        </authorList>
    </citation>
    <scope>NUCLEOTIDE SEQUENCE [LARGE SCALE GENOMIC DNA]</scope>
    <source>
        <strain evidence="10 11">KACC 22596</strain>
    </source>
</reference>
<keyword evidence="5 7" id="KW-0472">Membrane</keyword>
<dbReference type="InterPro" id="IPR023996">
    <property type="entry name" value="TonB-dep_OMP_SusC/RagA"/>
</dbReference>
<evidence type="ECO:0000256" key="2">
    <source>
        <dbReference type="ARBA" id="ARBA00022448"/>
    </source>
</evidence>
<dbReference type="Pfam" id="PF07715">
    <property type="entry name" value="Plug"/>
    <property type="match status" value="1"/>
</dbReference>
<evidence type="ECO:0000256" key="5">
    <source>
        <dbReference type="ARBA" id="ARBA00023136"/>
    </source>
</evidence>
<accession>A0ABY4BCT4</accession>
<proteinExistence type="inferred from homology"/>
<evidence type="ECO:0000259" key="9">
    <source>
        <dbReference type="Pfam" id="PF07715"/>
    </source>
</evidence>
<organism evidence="10 11">
    <name type="scientific">Hymenobacter monticola</name>
    <dbReference type="NCBI Taxonomy" id="1705399"/>
    <lineage>
        <taxon>Bacteria</taxon>
        <taxon>Pseudomonadati</taxon>
        <taxon>Bacteroidota</taxon>
        <taxon>Cytophagia</taxon>
        <taxon>Cytophagales</taxon>
        <taxon>Hymenobacteraceae</taxon>
        <taxon>Hymenobacter</taxon>
    </lineage>
</organism>
<dbReference type="InterPro" id="IPR012910">
    <property type="entry name" value="Plug_dom"/>
</dbReference>
<evidence type="ECO:0000256" key="6">
    <source>
        <dbReference type="ARBA" id="ARBA00023237"/>
    </source>
</evidence>
<keyword evidence="3 7" id="KW-1134">Transmembrane beta strand</keyword>
<feature type="domain" description="TonB-dependent receptor plug" evidence="9">
    <location>
        <begin position="118"/>
        <end position="226"/>
    </location>
</feature>
<keyword evidence="4 7" id="KW-0812">Transmembrane</keyword>
<keyword evidence="6 7" id="KW-0998">Cell outer membrane</keyword>
<dbReference type="InterPro" id="IPR039426">
    <property type="entry name" value="TonB-dep_rcpt-like"/>
</dbReference>
<dbReference type="Proteomes" id="UP000831390">
    <property type="component" value="Chromosome"/>
</dbReference>
<comment type="subcellular location">
    <subcellularLocation>
        <location evidence="1 7">Cell outer membrane</location>
        <topology evidence="1 7">Multi-pass membrane protein</topology>
    </subcellularLocation>
</comment>
<evidence type="ECO:0000256" key="7">
    <source>
        <dbReference type="PROSITE-ProRule" id="PRU01360"/>
    </source>
</evidence>
<protein>
    <submittedName>
        <fullName evidence="10">TonB-dependent receptor</fullName>
    </submittedName>
</protein>
<dbReference type="PROSITE" id="PS52016">
    <property type="entry name" value="TONB_DEPENDENT_REC_3"/>
    <property type="match status" value="1"/>
</dbReference>
<keyword evidence="8" id="KW-0732">Signal</keyword>
<evidence type="ECO:0000313" key="11">
    <source>
        <dbReference type="Proteomes" id="UP000831390"/>
    </source>
</evidence>
<gene>
    <name evidence="10" type="ORF">MTP16_09255</name>
</gene>
<name>A0ABY4BCT4_9BACT</name>
<sequence length="1114" mass="120293">MKKHFLLVWLLFFGSMGLALAQSRQVQGVVKAADGETLPGVTVLVEGTTNGASTGVNGEYTITLTPAQVAGAKLRFSFVGYVSKEETVGDRSTINVTLASDSKQLEDVVVIGYQEVQRRDVTGSVSSVSAQQIKDIPVNSAAEALTGRLAGVQLTSSEGSPGNPDVQVRVRGGGSITQDNSPLYVVDGIQIENALSVLAPQDIASVDVLKDASATAIYGARGANGVIIITTKKGSEGRTTVSYNGFAGVRKIAKTLSVLGPEDFLNYQYERSRLVGATGTGSLSTFKSLYGSTNFNSDTLQRARTAPFVNWQDEVFGRTAFQQTHNVSVAGGAKGTTYSLSLTHNDEQGIQRGSDYSRNLVNFRFDTKVSDKFRIGLNTRFNDQGTLGAGTGAALGTSSTGQTVNTGSSTTSRLRNSVQYQPLLVPKINGLVPDVDSFDSDFADNSGGLVNPLVTIDNEYRKDKRRTINIGANASYEIIKGLTFRTTAGFDITDINLGTFNGRYSPTLRSASGGYSNLPFATITATKQTTLNNSNVLDYSFKKGNHSVGILLGEEIYQQRAEQMYIQTNFLPLEITAERALANINQGVIPAGQTAQPILPGTSIPVDFHQLSGFGRLTYSYADKYLFTGTFRADGSSKFLTGNQWGFFPGASAAWRISQEEFFKGVPAISDLKLRLSYGKAGNNRIRDFLYSQLFQAGSAPYALNHTLVLGSSATSLANPDLIWESTTTRNLGLDVALFDNRVQFTADAYYNTTSDLLLDKPVPAFIGYTTQQQNVGSTSNRGLELQLTGTVIRNENFTWTATANASFNRGRIESLGGDQQEILGITSGWGGTALTQDYLARVGRPVGEMYGYVTDGYLTAAEFSGYSAPASSTSSIANTWTPRADVKFVDNLGLIGETAYRPGLIKFKDLSGPNGVPDGKIDAFDQTVIGNANPKMVGGLNQQFTFKGFDASLFLNFVLGNDVYNANKLEFTTNTPNTVNNNLLGIMGDRYRIVEANGAPITSLERLNEVNKNANIWTPTRGLVFHSWAVENGSFLRINNLTLGYTLPKALTSRAKMQSLRFYVTANNLYTFTKYTGYDPEVNTRRGTPLTPGVDYAAYPRSRALLFGVNLSL</sequence>
<dbReference type="Pfam" id="PF13715">
    <property type="entry name" value="CarbopepD_reg_2"/>
    <property type="match status" value="1"/>
</dbReference>
<feature type="signal peptide" evidence="8">
    <location>
        <begin position="1"/>
        <end position="21"/>
    </location>
</feature>
<evidence type="ECO:0000256" key="1">
    <source>
        <dbReference type="ARBA" id="ARBA00004571"/>
    </source>
</evidence>
<feature type="chain" id="PRO_5045542839" evidence="8">
    <location>
        <begin position="22"/>
        <end position="1114"/>
    </location>
</feature>
<dbReference type="InterPro" id="IPR023997">
    <property type="entry name" value="TonB-dep_OMP_SusC/RagA_CS"/>
</dbReference>
<dbReference type="EMBL" id="CP094534">
    <property type="protein sequence ID" value="UOE35816.1"/>
    <property type="molecule type" value="Genomic_DNA"/>
</dbReference>
<evidence type="ECO:0000256" key="4">
    <source>
        <dbReference type="ARBA" id="ARBA00022692"/>
    </source>
</evidence>
<keyword evidence="11" id="KW-1185">Reference proteome</keyword>
<dbReference type="NCBIfam" id="TIGR04056">
    <property type="entry name" value="OMP_RagA_SusC"/>
    <property type="match status" value="1"/>
</dbReference>
<keyword evidence="10" id="KW-0675">Receptor</keyword>
<dbReference type="SUPFAM" id="SSF56935">
    <property type="entry name" value="Porins"/>
    <property type="match status" value="1"/>
</dbReference>
<dbReference type="Gene3D" id="2.170.130.10">
    <property type="entry name" value="TonB-dependent receptor, plug domain"/>
    <property type="match status" value="1"/>
</dbReference>
<comment type="similarity">
    <text evidence="7">Belongs to the TonB-dependent receptor family.</text>
</comment>
<evidence type="ECO:0000256" key="8">
    <source>
        <dbReference type="SAM" id="SignalP"/>
    </source>
</evidence>
<dbReference type="NCBIfam" id="TIGR04057">
    <property type="entry name" value="SusC_RagA_signa"/>
    <property type="match status" value="1"/>
</dbReference>
<dbReference type="Gene3D" id="2.60.40.1120">
    <property type="entry name" value="Carboxypeptidase-like, regulatory domain"/>
    <property type="match status" value="1"/>
</dbReference>
<keyword evidence="2 7" id="KW-0813">Transport</keyword>
<dbReference type="Gene3D" id="2.40.170.20">
    <property type="entry name" value="TonB-dependent receptor, beta-barrel domain"/>
    <property type="match status" value="1"/>
</dbReference>
<evidence type="ECO:0000313" key="10">
    <source>
        <dbReference type="EMBL" id="UOE35816.1"/>
    </source>
</evidence>
<dbReference type="SUPFAM" id="SSF49464">
    <property type="entry name" value="Carboxypeptidase regulatory domain-like"/>
    <property type="match status" value="1"/>
</dbReference>
<dbReference type="InterPro" id="IPR036942">
    <property type="entry name" value="Beta-barrel_TonB_sf"/>
</dbReference>
<dbReference type="InterPro" id="IPR008969">
    <property type="entry name" value="CarboxyPept-like_regulatory"/>
</dbReference>